<dbReference type="Proteomes" id="UP000037035">
    <property type="component" value="Unassembled WGS sequence"/>
</dbReference>
<accession>A0A0L6U8U8</accession>
<evidence type="ECO:0000313" key="2">
    <source>
        <dbReference type="Proteomes" id="UP000037035"/>
    </source>
</evidence>
<evidence type="ECO:0000313" key="1">
    <source>
        <dbReference type="EMBL" id="KNZ44969.1"/>
    </source>
</evidence>
<sequence>MPQLAFLFFFSCSFFFVLFHLRPSTQAPLFML</sequence>
<gene>
    <name evidence="1" type="ORF">VP01_8622g1</name>
</gene>
<reference evidence="1 2" key="1">
    <citation type="submission" date="2015-08" db="EMBL/GenBank/DDBJ databases">
        <title>Next Generation Sequencing and Analysis of the Genome of Puccinia sorghi L Schw, the Causal Agent of Maize Common Rust.</title>
        <authorList>
            <person name="Rochi L."/>
            <person name="Burguener G."/>
            <person name="Darino M."/>
            <person name="Turjanski A."/>
            <person name="Kreff E."/>
            <person name="Dieguez M.J."/>
            <person name="Sacco F."/>
        </authorList>
    </citation>
    <scope>NUCLEOTIDE SEQUENCE [LARGE SCALE GENOMIC DNA]</scope>
    <source>
        <strain evidence="1 2">RO10H11247</strain>
    </source>
</reference>
<comment type="caution">
    <text evidence="1">The sequence shown here is derived from an EMBL/GenBank/DDBJ whole genome shotgun (WGS) entry which is preliminary data.</text>
</comment>
<organism evidence="1 2">
    <name type="scientific">Puccinia sorghi</name>
    <dbReference type="NCBI Taxonomy" id="27349"/>
    <lineage>
        <taxon>Eukaryota</taxon>
        <taxon>Fungi</taxon>
        <taxon>Dikarya</taxon>
        <taxon>Basidiomycota</taxon>
        <taxon>Pucciniomycotina</taxon>
        <taxon>Pucciniomycetes</taxon>
        <taxon>Pucciniales</taxon>
        <taxon>Pucciniaceae</taxon>
        <taxon>Puccinia</taxon>
    </lineage>
</organism>
<proteinExistence type="predicted"/>
<name>A0A0L6U8U8_9BASI</name>
<dbReference type="EMBL" id="LAVV01014185">
    <property type="protein sequence ID" value="KNZ44969.1"/>
    <property type="molecule type" value="Genomic_DNA"/>
</dbReference>
<protein>
    <submittedName>
        <fullName evidence="1">Putative signal peptide protein</fullName>
    </submittedName>
</protein>
<dbReference type="VEuPathDB" id="FungiDB:VP01_8622g1"/>
<dbReference type="AlphaFoldDB" id="A0A0L6U8U8"/>
<keyword evidence="2" id="KW-1185">Reference proteome</keyword>